<dbReference type="GO" id="GO:0016324">
    <property type="term" value="C:apical plasma membrane"/>
    <property type="evidence" value="ECO:0007669"/>
    <property type="project" value="UniProtKB-SubCell"/>
</dbReference>
<gene>
    <name evidence="16" type="ORF">EPR50_G00173110</name>
</gene>
<evidence type="ECO:0000313" key="17">
    <source>
        <dbReference type="Proteomes" id="UP000295070"/>
    </source>
</evidence>
<evidence type="ECO:0000256" key="4">
    <source>
        <dbReference type="ARBA" id="ARBA00008936"/>
    </source>
</evidence>
<evidence type="ECO:0000256" key="9">
    <source>
        <dbReference type="ARBA" id="ARBA00037827"/>
    </source>
</evidence>
<protein>
    <recommendedName>
        <fullName evidence="10">V-type proton ATPase subunit B, brain isoform</fullName>
    </recommendedName>
    <alternativeName>
        <fullName evidence="11">Vacuolar proton pump subunit B 2</fullName>
    </alternativeName>
</protein>
<proteinExistence type="inferred from homology"/>
<keyword evidence="5" id="KW-0813">Transport</keyword>
<keyword evidence="17" id="KW-1185">Reference proteome</keyword>
<evidence type="ECO:0000259" key="14">
    <source>
        <dbReference type="Pfam" id="PF00006"/>
    </source>
</evidence>
<accession>A0A484CFB7</accession>
<dbReference type="GO" id="GO:0042470">
    <property type="term" value="C:melanosome"/>
    <property type="evidence" value="ECO:0007669"/>
    <property type="project" value="UniProtKB-SubCell"/>
</dbReference>
<evidence type="ECO:0000256" key="5">
    <source>
        <dbReference type="ARBA" id="ARBA00022448"/>
    </source>
</evidence>
<comment type="similarity">
    <text evidence="4">Belongs to the ATPase alpha/beta chains family.</text>
</comment>
<feature type="domain" description="ATPase F1/V1/A1 complex alpha/beta subunit nucleotide-binding" evidence="14">
    <location>
        <begin position="178"/>
        <end position="242"/>
    </location>
</feature>
<comment type="subunit">
    <text evidence="13">V-ATPase is a heteromultimeric enzyme made up of two complexes: the ATP-hydrolytic V1 complex and the proton translocation V0 complex. The V1 complex consists of three catalytic AB heterodimers that form a heterohexamer, three peripheral stalks each consisting of EG heterodimers, one central rotor including subunits D and F, and the regulatory subunits C and H. The proton translocation complex V0 consists of the proton transport subunit a, a ring of proteolipid subunits c9c'', rotary subunit d, subunits e and f, and the accessory subunits ATP6AP1/Ac45 and ATP6AP2/PRR.</text>
</comment>
<dbReference type="SUPFAM" id="SSF52540">
    <property type="entry name" value="P-loop containing nucleoside triphosphate hydrolases"/>
    <property type="match status" value="1"/>
</dbReference>
<dbReference type="InterPro" id="IPR000194">
    <property type="entry name" value="ATPase_F1/V1/A1_a/bsu_nucl-bd"/>
</dbReference>
<keyword evidence="8" id="KW-0968">Cytoplasmic vesicle</keyword>
<comment type="subcellular location">
    <subcellularLocation>
        <location evidence="2">Apical cell membrane</location>
    </subcellularLocation>
    <subcellularLocation>
        <location evidence="1">Cytoplasmic vesicle</location>
        <location evidence="1">Clathrin-coated vesicle</location>
    </subcellularLocation>
    <subcellularLocation>
        <location evidence="9">Cytoplasmic vesicle</location>
        <location evidence="9">Secretory vesicle</location>
        <location evidence="9">Synaptic vesicle membrane</location>
        <topology evidence="9">Peripheral membrane protein</topology>
    </subcellularLocation>
    <subcellularLocation>
        <location evidence="3">Melanosome</location>
    </subcellularLocation>
</comment>
<dbReference type="CDD" id="cd18118">
    <property type="entry name" value="ATP-synt_V_A-type_beta_N"/>
    <property type="match status" value="1"/>
</dbReference>
<dbReference type="AlphaFoldDB" id="A0A484CFB7"/>
<dbReference type="InterPro" id="IPR022879">
    <property type="entry name" value="V-ATPase_su_B/beta"/>
</dbReference>
<dbReference type="PANTHER" id="PTHR43389:SF5">
    <property type="entry name" value="V-TYPE PROTON ATPASE SUBUNIT B, BRAIN ISOFORM"/>
    <property type="match status" value="1"/>
</dbReference>
<evidence type="ECO:0000259" key="15">
    <source>
        <dbReference type="Pfam" id="PF02874"/>
    </source>
</evidence>
<sequence length="243" mass="25935">MAMKALRGMVSELSSAVSGSRPTAAAASAAAISREHVMSVSRDYLSQPRLTYKTVSGVNGPLVILDQVKFPKYAEIVHLTLPDGTRRSGQVLEVSGSKAVVQVFEGTSGIDAKNTSCEFTGDILRTPVSEDMLGRVFNGSGKPIDRGPAVLAEDFLDIMGQPINPQCRIYPEEMIQTGISAIDGMNSIARGQKIPIFSAAGLPHNEIAAQICRQAGLVKKSKDVMDYSEDNFAIVFAAMGVRT</sequence>
<evidence type="ECO:0000256" key="8">
    <source>
        <dbReference type="ARBA" id="ARBA00023329"/>
    </source>
</evidence>
<evidence type="ECO:0000256" key="6">
    <source>
        <dbReference type="ARBA" id="ARBA00023018"/>
    </source>
</evidence>
<evidence type="ECO:0000256" key="7">
    <source>
        <dbReference type="ARBA" id="ARBA00023065"/>
    </source>
</evidence>
<dbReference type="FunFam" id="3.40.50.12240:FF:000007">
    <property type="entry name" value="V-type proton ATPase subunit B, brain isoform"/>
    <property type="match status" value="1"/>
</dbReference>
<dbReference type="Proteomes" id="UP000295070">
    <property type="component" value="Chromosome 16"/>
</dbReference>
<name>A0A484CFB7_PERFV</name>
<dbReference type="GO" id="GO:0030672">
    <property type="term" value="C:synaptic vesicle membrane"/>
    <property type="evidence" value="ECO:0007669"/>
    <property type="project" value="UniProtKB-SubCell"/>
</dbReference>
<evidence type="ECO:0000256" key="10">
    <source>
        <dbReference type="ARBA" id="ARBA00039920"/>
    </source>
</evidence>
<reference evidence="16 17" key="1">
    <citation type="submission" date="2019-01" db="EMBL/GenBank/DDBJ databases">
        <title>A chromosome-scale genome assembly of the yellow perch, Perca flavescens.</title>
        <authorList>
            <person name="Feron R."/>
            <person name="Morvezen R."/>
            <person name="Bestin A."/>
            <person name="Haffray P."/>
            <person name="Klopp C."/>
            <person name="Zahm M."/>
            <person name="Cabau C."/>
            <person name="Roques C."/>
            <person name="Donnadieu C."/>
            <person name="Bouchez O."/>
            <person name="Christie M."/>
            <person name="Larson W."/>
            <person name="Guiguen Y."/>
        </authorList>
    </citation>
    <scope>NUCLEOTIDE SEQUENCE [LARGE SCALE GENOMIC DNA]</scope>
    <source>
        <strain evidence="16">YP-PL-M2</strain>
        <tissue evidence="16">Blood</tissue>
    </source>
</reference>
<dbReference type="Pfam" id="PF02874">
    <property type="entry name" value="ATP-synt_ab_N"/>
    <property type="match status" value="1"/>
</dbReference>
<evidence type="ECO:0000256" key="2">
    <source>
        <dbReference type="ARBA" id="ARBA00004221"/>
    </source>
</evidence>
<dbReference type="GO" id="GO:0046961">
    <property type="term" value="F:proton-transporting ATPase activity, rotational mechanism"/>
    <property type="evidence" value="ECO:0007669"/>
    <property type="project" value="TreeGrafter"/>
</dbReference>
<feature type="domain" description="ATPase F1/V1/A1 complex alpha/beta subunit N-terminal" evidence="15">
    <location>
        <begin position="55"/>
        <end position="121"/>
    </location>
</feature>
<dbReference type="EMBL" id="SCKG01000016">
    <property type="protein sequence ID" value="TDH02439.1"/>
    <property type="molecule type" value="Genomic_DNA"/>
</dbReference>
<dbReference type="InterPro" id="IPR004100">
    <property type="entry name" value="ATPase_F1/V1/A1_a/bsu_N"/>
</dbReference>
<evidence type="ECO:0000256" key="11">
    <source>
        <dbReference type="ARBA" id="ARBA00042544"/>
    </source>
</evidence>
<dbReference type="PANTHER" id="PTHR43389">
    <property type="entry name" value="V-TYPE PROTON ATPASE SUBUNIT B"/>
    <property type="match status" value="1"/>
</dbReference>
<evidence type="ECO:0000256" key="12">
    <source>
        <dbReference type="ARBA" id="ARBA00045731"/>
    </source>
</evidence>
<dbReference type="STRING" id="8167.A0A484CFB7"/>
<organism evidence="16 17">
    <name type="scientific">Perca flavescens</name>
    <name type="common">American yellow perch</name>
    <name type="synonym">Morone flavescens</name>
    <dbReference type="NCBI Taxonomy" id="8167"/>
    <lineage>
        <taxon>Eukaryota</taxon>
        <taxon>Metazoa</taxon>
        <taxon>Chordata</taxon>
        <taxon>Craniata</taxon>
        <taxon>Vertebrata</taxon>
        <taxon>Euteleostomi</taxon>
        <taxon>Actinopterygii</taxon>
        <taxon>Neopterygii</taxon>
        <taxon>Teleostei</taxon>
        <taxon>Neoteleostei</taxon>
        <taxon>Acanthomorphata</taxon>
        <taxon>Eupercaria</taxon>
        <taxon>Perciformes</taxon>
        <taxon>Percoidei</taxon>
        <taxon>Percidae</taxon>
        <taxon>Percinae</taxon>
        <taxon>Perca</taxon>
    </lineage>
</organism>
<comment type="function">
    <text evidence="12">Non-catalytic subunit of the V1 complex of vacuolar(H+)-ATPase (V-ATPase), a multisubunit enzyme composed of a peripheral complex (V1) that hydrolyzes ATP and a membrane integral complex (V0) that translocates protons. V-ATPase is responsible for acidifying and maintaining the pH of intracellular compartments and in some cell types, is targeted to the plasma membrane, where it is responsible for acidifying the extracellular environment. In renal intercalated cells, can partially compensate the lack of ATP6V1B1 and mediate secretion of protons (H+) into the urine under base-line conditions but not in conditions of acid load.</text>
</comment>
<evidence type="ECO:0000313" key="16">
    <source>
        <dbReference type="EMBL" id="TDH02439.1"/>
    </source>
</evidence>
<dbReference type="GO" id="GO:0046034">
    <property type="term" value="P:ATP metabolic process"/>
    <property type="evidence" value="ECO:0007669"/>
    <property type="project" value="InterPro"/>
</dbReference>
<dbReference type="Gene3D" id="3.40.50.12240">
    <property type="match status" value="1"/>
</dbReference>
<dbReference type="InterPro" id="IPR027417">
    <property type="entry name" value="P-loop_NTPase"/>
</dbReference>
<dbReference type="GO" id="GO:0007035">
    <property type="term" value="P:vacuolar acidification"/>
    <property type="evidence" value="ECO:0007669"/>
    <property type="project" value="TreeGrafter"/>
</dbReference>
<keyword evidence="6" id="KW-0770">Synapse</keyword>
<evidence type="ECO:0000256" key="13">
    <source>
        <dbReference type="ARBA" id="ARBA00046696"/>
    </source>
</evidence>
<evidence type="ECO:0000256" key="3">
    <source>
        <dbReference type="ARBA" id="ARBA00004223"/>
    </source>
</evidence>
<keyword evidence="7" id="KW-0406">Ion transport</keyword>
<comment type="caution">
    <text evidence="16">The sequence shown here is derived from an EMBL/GenBank/DDBJ whole genome shotgun (WGS) entry which is preliminary data.</text>
</comment>
<evidence type="ECO:0000256" key="1">
    <source>
        <dbReference type="ARBA" id="ARBA00004132"/>
    </source>
</evidence>
<dbReference type="Pfam" id="PF00006">
    <property type="entry name" value="ATP-synt_ab"/>
    <property type="match status" value="1"/>
</dbReference>
<dbReference type="GO" id="GO:0030136">
    <property type="term" value="C:clathrin-coated vesicle"/>
    <property type="evidence" value="ECO:0007669"/>
    <property type="project" value="UniProtKB-SubCell"/>
</dbReference>
<dbReference type="GO" id="GO:0005524">
    <property type="term" value="F:ATP binding"/>
    <property type="evidence" value="ECO:0007669"/>
    <property type="project" value="InterPro"/>
</dbReference>